<evidence type="ECO:0000259" key="7">
    <source>
        <dbReference type="PROSITE" id="PS51225"/>
    </source>
</evidence>
<feature type="transmembrane region" description="Helical" evidence="6">
    <location>
        <begin position="140"/>
        <end position="158"/>
    </location>
</feature>
<comment type="caution">
    <text evidence="8">The sequence shown here is derived from an EMBL/GenBank/DDBJ whole genome shotgun (WGS) entry which is preliminary data.</text>
</comment>
<sequence length="190" mass="21471">MADLPTTPQPTGESGNIIYIWKFPVDRLYVKSLCSILKIAASFLSLIAFICCASGRSDNCDDSYSSTYNYFEFVSISAFITLMIFWLLYTLTLTSRLFFKLIPWKLVDLAYLILYIVLYLIADIVLAAQSCDKDSNRAGAAFGFFALFCLCANVFFAFREWQSSRHGGASSTVETNKTGEYNAERNLEQY</sequence>
<keyword evidence="2 5" id="KW-0812">Transmembrane</keyword>
<comment type="subcellular location">
    <subcellularLocation>
        <location evidence="1">Membrane</location>
        <topology evidence="1">Multi-pass membrane protein</topology>
    </subcellularLocation>
</comment>
<keyword evidence="4 5" id="KW-0472">Membrane</keyword>
<dbReference type="EMBL" id="CAXITT010000232">
    <property type="protein sequence ID" value="CAL1536519.1"/>
    <property type="molecule type" value="Genomic_DNA"/>
</dbReference>
<evidence type="ECO:0000313" key="8">
    <source>
        <dbReference type="EMBL" id="CAL1536519.1"/>
    </source>
</evidence>
<dbReference type="InterPro" id="IPR050578">
    <property type="entry name" value="MARVEL-CKLF_proteins"/>
</dbReference>
<dbReference type="Pfam" id="PF01284">
    <property type="entry name" value="MARVEL"/>
    <property type="match status" value="1"/>
</dbReference>
<organism evidence="8 9">
    <name type="scientific">Lymnaea stagnalis</name>
    <name type="common">Great pond snail</name>
    <name type="synonym">Helix stagnalis</name>
    <dbReference type="NCBI Taxonomy" id="6523"/>
    <lineage>
        <taxon>Eukaryota</taxon>
        <taxon>Metazoa</taxon>
        <taxon>Spiralia</taxon>
        <taxon>Lophotrochozoa</taxon>
        <taxon>Mollusca</taxon>
        <taxon>Gastropoda</taxon>
        <taxon>Heterobranchia</taxon>
        <taxon>Euthyneura</taxon>
        <taxon>Panpulmonata</taxon>
        <taxon>Hygrophila</taxon>
        <taxon>Lymnaeoidea</taxon>
        <taxon>Lymnaeidae</taxon>
        <taxon>Lymnaea</taxon>
    </lineage>
</organism>
<evidence type="ECO:0000256" key="6">
    <source>
        <dbReference type="SAM" id="Phobius"/>
    </source>
</evidence>
<dbReference type="AlphaFoldDB" id="A0AAV2HS27"/>
<evidence type="ECO:0000256" key="3">
    <source>
        <dbReference type="ARBA" id="ARBA00022989"/>
    </source>
</evidence>
<evidence type="ECO:0000256" key="1">
    <source>
        <dbReference type="ARBA" id="ARBA00004141"/>
    </source>
</evidence>
<feature type="transmembrane region" description="Helical" evidence="6">
    <location>
        <begin position="109"/>
        <end position="128"/>
    </location>
</feature>
<evidence type="ECO:0000256" key="4">
    <source>
        <dbReference type="ARBA" id="ARBA00023136"/>
    </source>
</evidence>
<dbReference type="GO" id="GO:0016020">
    <property type="term" value="C:membrane"/>
    <property type="evidence" value="ECO:0007669"/>
    <property type="project" value="UniProtKB-SubCell"/>
</dbReference>
<evidence type="ECO:0000256" key="5">
    <source>
        <dbReference type="PROSITE-ProRule" id="PRU00581"/>
    </source>
</evidence>
<evidence type="ECO:0000313" key="9">
    <source>
        <dbReference type="Proteomes" id="UP001497497"/>
    </source>
</evidence>
<accession>A0AAV2HS27</accession>
<dbReference type="Proteomes" id="UP001497497">
    <property type="component" value="Unassembled WGS sequence"/>
</dbReference>
<feature type="domain" description="MARVEL" evidence="7">
    <location>
        <begin position="29"/>
        <end position="162"/>
    </location>
</feature>
<gene>
    <name evidence="8" type="ORF">GSLYS_00010432001</name>
</gene>
<dbReference type="PROSITE" id="PS51225">
    <property type="entry name" value="MARVEL"/>
    <property type="match status" value="1"/>
</dbReference>
<feature type="transmembrane region" description="Helical" evidence="6">
    <location>
        <begin position="28"/>
        <end position="50"/>
    </location>
</feature>
<reference evidence="8 9" key="1">
    <citation type="submission" date="2024-04" db="EMBL/GenBank/DDBJ databases">
        <authorList>
            <consortium name="Genoscope - CEA"/>
            <person name="William W."/>
        </authorList>
    </citation>
    <scope>NUCLEOTIDE SEQUENCE [LARGE SCALE GENOMIC DNA]</scope>
</reference>
<dbReference type="PANTHER" id="PTHR22776:SF49">
    <property type="entry name" value="MARVEL DOMAIN-CONTAINING PROTEIN"/>
    <property type="match status" value="1"/>
</dbReference>
<keyword evidence="3 6" id="KW-1133">Transmembrane helix</keyword>
<dbReference type="InterPro" id="IPR008253">
    <property type="entry name" value="Marvel"/>
</dbReference>
<dbReference type="PANTHER" id="PTHR22776">
    <property type="entry name" value="MARVEL-CONTAINING POTENTIAL LIPID RAFT-ASSOCIATED PROTEIN"/>
    <property type="match status" value="1"/>
</dbReference>
<proteinExistence type="predicted"/>
<feature type="transmembrane region" description="Helical" evidence="6">
    <location>
        <begin position="70"/>
        <end position="89"/>
    </location>
</feature>
<keyword evidence="9" id="KW-1185">Reference proteome</keyword>
<name>A0AAV2HS27_LYMST</name>
<protein>
    <recommendedName>
        <fullName evidence="7">MARVEL domain-containing protein</fullName>
    </recommendedName>
</protein>
<evidence type="ECO:0000256" key="2">
    <source>
        <dbReference type="ARBA" id="ARBA00022692"/>
    </source>
</evidence>